<reference evidence="2" key="2">
    <citation type="submission" date="2005-04" db="EMBL/GenBank/DDBJ databases">
        <authorList>
            <person name="Buell C.R."/>
            <person name="Wing R.A."/>
            <person name="McCombie W.A."/>
            <person name="Ouyang S."/>
        </authorList>
    </citation>
    <scope>NUCLEOTIDE SEQUENCE</scope>
</reference>
<feature type="transmembrane region" description="Helical" evidence="1">
    <location>
        <begin position="112"/>
        <end position="137"/>
    </location>
</feature>
<dbReference type="AlphaFoldDB" id="Q2QZJ0"/>
<accession>Q2QZJ0</accession>
<dbReference type="Gene3D" id="1.20.5.4130">
    <property type="match status" value="1"/>
</dbReference>
<evidence type="ECO:0000313" key="2">
    <source>
        <dbReference type="EMBL" id="ABA95307.1"/>
    </source>
</evidence>
<evidence type="ECO:0000256" key="1">
    <source>
        <dbReference type="SAM" id="Phobius"/>
    </source>
</evidence>
<proteinExistence type="predicted"/>
<reference evidence="2" key="3">
    <citation type="submission" date="2006-01" db="EMBL/GenBank/DDBJ databases">
        <authorList>
            <person name="Buell R."/>
        </authorList>
    </citation>
    <scope>NUCLEOTIDE SEQUENCE</scope>
</reference>
<reference evidence="2" key="1">
    <citation type="journal article" date="2005" name="BMC Biol.">
        <title>The sequence of rice chromosomes 11 and 12, rich in disease resistance genes and recent gene duplications.</title>
        <authorList>
            <consortium name="The rice chromosomes 11 and 12 sequencing consortia"/>
        </authorList>
    </citation>
    <scope>NUCLEOTIDE SEQUENCE [LARGE SCALE GENOMIC DNA]</scope>
</reference>
<keyword evidence="1" id="KW-0472">Membrane</keyword>
<gene>
    <name evidence="2" type="ordered locus">LOC_Os11g45820</name>
</gene>
<protein>
    <submittedName>
        <fullName evidence="2">Expressed protein</fullName>
    </submittedName>
</protein>
<organism evidence="2">
    <name type="scientific">Oryza sativa subsp. japonica</name>
    <name type="common">Rice</name>
    <dbReference type="NCBI Taxonomy" id="39947"/>
    <lineage>
        <taxon>Eukaryota</taxon>
        <taxon>Viridiplantae</taxon>
        <taxon>Streptophyta</taxon>
        <taxon>Embryophyta</taxon>
        <taxon>Tracheophyta</taxon>
        <taxon>Spermatophyta</taxon>
        <taxon>Magnoliopsida</taxon>
        <taxon>Liliopsida</taxon>
        <taxon>Poales</taxon>
        <taxon>Poaceae</taxon>
        <taxon>BOP clade</taxon>
        <taxon>Oryzoideae</taxon>
        <taxon>Oryzeae</taxon>
        <taxon>Oryzinae</taxon>
        <taxon>Oryza</taxon>
        <taxon>Oryza sativa</taxon>
    </lineage>
</organism>
<feature type="transmembrane region" description="Helical" evidence="1">
    <location>
        <begin position="143"/>
        <end position="166"/>
    </location>
</feature>
<keyword evidence="1" id="KW-1133">Transmembrane helix</keyword>
<sequence length="191" mass="20059">MEGAMVSLPGRLEELVRRHGSKLPKGAEEEISLIKQDLEKIISVLHGHSEPKLEGQAMVVRCWMKEVARSTSPAQTQRHSGACCSGGEAAGCGYVEERATPVWRRRRCLWRLAVAVAVAAAAAAAVAAMTTTAAAAVARWKEARWWCVSVAAAAVAVIVVTGDMTASTASRGRGRRLHLAGAASFGGGVGD</sequence>
<dbReference type="EMBL" id="DP000010">
    <property type="protein sequence ID" value="ABA95307.1"/>
    <property type="molecule type" value="Genomic_DNA"/>
</dbReference>
<keyword evidence="1" id="KW-0812">Transmembrane</keyword>
<name>Q2QZJ0_ORYSJ</name>